<proteinExistence type="predicted"/>
<gene>
    <name evidence="3" type="ORF">C2G38_1466711</name>
</gene>
<feature type="compositionally biased region" description="Polar residues" evidence="2">
    <location>
        <begin position="165"/>
        <end position="176"/>
    </location>
</feature>
<sequence length="431" mass="48874">MENIHTIDSLRELNAKLLAEIAKLRKENDKIPVLEAENAKLKQIIEENMMRDARVKELEQKNTKLEARLAILEQASLVETQNVDQQNNADTKSMEGVPKVSDMEIDDFIPEEPIPKVSPVNLPQPCQRYPKSLEEKENDSFMDSENKKMVSNEMRERNREKKIQAQVSHNASSMSADCNKISDTEAEEEPCGDLEKWSRPKSHDTKTVTNLSRSDHVSSEVSKLEQDDEINEVDTNQVVEQGLMQELSQNQCQNTSILSDVEIDESYIQNMENELPGSAQSLSHLFNKAVKKGQEEILCWYYYSFEFENRVKSLIADYKIKDKTARTKIYKEMKPFLPHITDSNLRKKTQRARKILKLFGEGGVDYVTSKTVTNLSRSDHISPKIKVSDLAKSLISNPSDSKANVSISPTSALAGMAVLKPVTKEVSPITQ</sequence>
<accession>A0A397V7W2</accession>
<comment type="caution">
    <text evidence="3">The sequence shown here is derived from an EMBL/GenBank/DDBJ whole genome shotgun (WGS) entry which is preliminary data.</text>
</comment>
<organism evidence="3 4">
    <name type="scientific">Gigaspora rosea</name>
    <dbReference type="NCBI Taxonomy" id="44941"/>
    <lineage>
        <taxon>Eukaryota</taxon>
        <taxon>Fungi</taxon>
        <taxon>Fungi incertae sedis</taxon>
        <taxon>Mucoromycota</taxon>
        <taxon>Glomeromycotina</taxon>
        <taxon>Glomeromycetes</taxon>
        <taxon>Diversisporales</taxon>
        <taxon>Gigasporaceae</taxon>
        <taxon>Gigaspora</taxon>
    </lineage>
</organism>
<keyword evidence="1" id="KW-0175">Coiled coil</keyword>
<feature type="region of interest" description="Disordered" evidence="2">
    <location>
        <begin position="165"/>
        <end position="227"/>
    </location>
</feature>
<feature type="compositionally biased region" description="Basic and acidic residues" evidence="2">
    <location>
        <begin position="213"/>
        <end position="225"/>
    </location>
</feature>
<dbReference type="AlphaFoldDB" id="A0A397V7W2"/>
<dbReference type="Proteomes" id="UP000266673">
    <property type="component" value="Unassembled WGS sequence"/>
</dbReference>
<feature type="compositionally biased region" description="Basic and acidic residues" evidence="2">
    <location>
        <begin position="193"/>
        <end position="206"/>
    </location>
</feature>
<feature type="coiled-coil region" evidence="1">
    <location>
        <begin position="7"/>
        <end position="75"/>
    </location>
</feature>
<keyword evidence="4" id="KW-1185">Reference proteome</keyword>
<reference evidence="3 4" key="1">
    <citation type="submission" date="2018-06" db="EMBL/GenBank/DDBJ databases">
        <title>Comparative genomics reveals the genomic features of Rhizophagus irregularis, R. cerebriforme, R. diaphanum and Gigaspora rosea, and their symbiotic lifestyle signature.</title>
        <authorList>
            <person name="Morin E."/>
            <person name="San Clemente H."/>
            <person name="Chen E.C.H."/>
            <person name="De La Providencia I."/>
            <person name="Hainaut M."/>
            <person name="Kuo A."/>
            <person name="Kohler A."/>
            <person name="Murat C."/>
            <person name="Tang N."/>
            <person name="Roy S."/>
            <person name="Loubradou J."/>
            <person name="Henrissat B."/>
            <person name="Grigoriev I.V."/>
            <person name="Corradi N."/>
            <person name="Roux C."/>
            <person name="Martin F.M."/>
        </authorList>
    </citation>
    <scope>NUCLEOTIDE SEQUENCE [LARGE SCALE GENOMIC DNA]</scope>
    <source>
        <strain evidence="3 4">DAOM 194757</strain>
    </source>
</reference>
<evidence type="ECO:0000313" key="3">
    <source>
        <dbReference type="EMBL" id="RIB17009.1"/>
    </source>
</evidence>
<evidence type="ECO:0000256" key="1">
    <source>
        <dbReference type="SAM" id="Coils"/>
    </source>
</evidence>
<protein>
    <submittedName>
        <fullName evidence="3">Uncharacterized protein</fullName>
    </submittedName>
</protein>
<evidence type="ECO:0000313" key="4">
    <source>
        <dbReference type="Proteomes" id="UP000266673"/>
    </source>
</evidence>
<dbReference type="EMBL" id="QKWP01000636">
    <property type="protein sequence ID" value="RIB17009.1"/>
    <property type="molecule type" value="Genomic_DNA"/>
</dbReference>
<name>A0A397V7W2_9GLOM</name>
<evidence type="ECO:0000256" key="2">
    <source>
        <dbReference type="SAM" id="MobiDB-lite"/>
    </source>
</evidence>
<dbReference type="OrthoDB" id="2415902at2759"/>